<dbReference type="GO" id="GO:0005509">
    <property type="term" value="F:calcium ion binding"/>
    <property type="evidence" value="ECO:0007669"/>
    <property type="project" value="InterPro"/>
</dbReference>
<accession>A0A5K1C9M9</accession>
<comment type="function">
    <text evidence="1">Potential calcium sensor.</text>
</comment>
<dbReference type="InterPro" id="IPR039647">
    <property type="entry name" value="EF_hand_pair_protein_CML-like"/>
</dbReference>
<protein>
    <recommendedName>
        <fullName evidence="6">EF-hand domain-containing protein</fullName>
    </recommendedName>
</protein>
<evidence type="ECO:0000256" key="2">
    <source>
        <dbReference type="ARBA" id="ARBA00022723"/>
    </source>
</evidence>
<dbReference type="PANTHER" id="PTHR10891">
    <property type="entry name" value="EF-HAND CALCIUM-BINDING DOMAIN CONTAINING PROTEIN"/>
    <property type="match status" value="1"/>
</dbReference>
<feature type="domain" description="EF-hand" evidence="6">
    <location>
        <begin position="194"/>
        <end position="229"/>
    </location>
</feature>
<evidence type="ECO:0000313" key="7">
    <source>
        <dbReference type="EMBL" id="VVW25548.1"/>
    </source>
</evidence>
<reference evidence="7" key="1">
    <citation type="submission" date="2019-09" db="EMBL/GenBank/DDBJ databases">
        <authorList>
            <person name="Zhang L."/>
        </authorList>
    </citation>
    <scope>NUCLEOTIDE SEQUENCE</scope>
</reference>
<feature type="domain" description="EF-hand" evidence="6">
    <location>
        <begin position="156"/>
        <end position="191"/>
    </location>
</feature>
<dbReference type="CDD" id="cd00051">
    <property type="entry name" value="EFh"/>
    <property type="match status" value="2"/>
</dbReference>
<organism evidence="7">
    <name type="scientific">Nymphaea colorata</name>
    <name type="common">pocket water lily</name>
    <dbReference type="NCBI Taxonomy" id="210225"/>
    <lineage>
        <taxon>Eukaryota</taxon>
        <taxon>Viridiplantae</taxon>
        <taxon>Streptophyta</taxon>
        <taxon>Embryophyta</taxon>
        <taxon>Tracheophyta</taxon>
        <taxon>Spermatophyta</taxon>
        <taxon>Magnoliopsida</taxon>
        <taxon>Nymphaeales</taxon>
        <taxon>Nymphaeaceae</taxon>
        <taxon>Nymphaea</taxon>
    </lineage>
</organism>
<dbReference type="InterPro" id="IPR002048">
    <property type="entry name" value="EF_hand_dom"/>
</dbReference>
<evidence type="ECO:0000259" key="6">
    <source>
        <dbReference type="PROSITE" id="PS50222"/>
    </source>
</evidence>
<evidence type="ECO:0000256" key="5">
    <source>
        <dbReference type="SAM" id="MobiDB-lite"/>
    </source>
</evidence>
<dbReference type="AlphaFoldDB" id="A0A5K1C9M9"/>
<dbReference type="SMART" id="SM00054">
    <property type="entry name" value="EFh"/>
    <property type="match status" value="4"/>
</dbReference>
<dbReference type="InterPro" id="IPR011992">
    <property type="entry name" value="EF-hand-dom_pair"/>
</dbReference>
<dbReference type="SUPFAM" id="SSF47473">
    <property type="entry name" value="EF-hand"/>
    <property type="match status" value="1"/>
</dbReference>
<feature type="domain" description="EF-hand" evidence="6">
    <location>
        <begin position="99"/>
        <end position="134"/>
    </location>
</feature>
<keyword evidence="3" id="KW-0677">Repeat</keyword>
<dbReference type="Pfam" id="PF13499">
    <property type="entry name" value="EF-hand_7"/>
    <property type="match status" value="2"/>
</dbReference>
<name>A0A5K1C9M9_9MAGN</name>
<keyword evidence="2" id="KW-0479">Metal-binding</keyword>
<dbReference type="Gramene" id="NC4G0153160.1">
    <property type="protein sequence ID" value="NC4G0153160.1:cds"/>
    <property type="gene ID" value="NC4G0153160"/>
</dbReference>
<dbReference type="FunFam" id="1.10.238.10:FF:000089">
    <property type="entry name" value="calmodulin-like protein 3"/>
    <property type="match status" value="1"/>
</dbReference>
<evidence type="ECO:0000256" key="3">
    <source>
        <dbReference type="ARBA" id="ARBA00022737"/>
    </source>
</evidence>
<dbReference type="PROSITE" id="PS00018">
    <property type="entry name" value="EF_HAND_1"/>
    <property type="match status" value="4"/>
</dbReference>
<sequence length="234" mass="25190">MVMTLVFFATIFLLGFFNSLFLSFSPTKKTMAWLSSLFMAVSPPPAPSTNKALPCQHPLAKTTNEAELRRVFSTFDHNDDGLITRQELQDSLENLGLFVSDADLDSMVARLDTNGDGALDLQEFCVLYESVNVSGRRDGNAGSGRDGEGLGGEEVGEDEELKEAFDVFDVNGDGFITVEELGSVLSSMGLKRRASRTQLAQMIGTVDADGDGRVSLAEFQQMMKAGAAGISPLA</sequence>
<dbReference type="InterPro" id="IPR018247">
    <property type="entry name" value="EF_Hand_1_Ca_BS"/>
</dbReference>
<evidence type="ECO:0000256" key="4">
    <source>
        <dbReference type="ARBA" id="ARBA00022837"/>
    </source>
</evidence>
<dbReference type="EMBL" id="LR721782">
    <property type="protein sequence ID" value="VVW25548.1"/>
    <property type="molecule type" value="Genomic_DNA"/>
</dbReference>
<keyword evidence="4" id="KW-0106">Calcium</keyword>
<dbReference type="PROSITE" id="PS50222">
    <property type="entry name" value="EF_HAND_2"/>
    <property type="match status" value="4"/>
</dbReference>
<proteinExistence type="predicted"/>
<feature type="region of interest" description="Disordered" evidence="5">
    <location>
        <begin position="136"/>
        <end position="156"/>
    </location>
</feature>
<feature type="domain" description="EF-hand" evidence="6">
    <location>
        <begin position="63"/>
        <end position="98"/>
    </location>
</feature>
<gene>
    <name evidence="7" type="ORF">NYM_LOCUS18087</name>
</gene>
<dbReference type="Gene3D" id="1.10.238.10">
    <property type="entry name" value="EF-hand"/>
    <property type="match status" value="2"/>
</dbReference>
<feature type="compositionally biased region" description="Gly residues" evidence="5">
    <location>
        <begin position="141"/>
        <end position="153"/>
    </location>
</feature>
<evidence type="ECO:0000256" key="1">
    <source>
        <dbReference type="ARBA" id="ARBA00003291"/>
    </source>
</evidence>